<comment type="catalytic activity">
    <reaction evidence="9">
        <text>a ubiquinone + NADH + H(+) = a ubiquinol + NAD(+)</text>
        <dbReference type="Rhea" id="RHEA:23152"/>
        <dbReference type="Rhea" id="RHEA-COMP:9565"/>
        <dbReference type="Rhea" id="RHEA-COMP:9566"/>
        <dbReference type="ChEBI" id="CHEBI:15378"/>
        <dbReference type="ChEBI" id="CHEBI:16389"/>
        <dbReference type="ChEBI" id="CHEBI:17976"/>
        <dbReference type="ChEBI" id="CHEBI:57540"/>
        <dbReference type="ChEBI" id="CHEBI:57945"/>
    </reaction>
</comment>
<gene>
    <name evidence="14" type="ORF">TeGR_g9969</name>
</gene>
<evidence type="ECO:0000256" key="5">
    <source>
        <dbReference type="ARBA" id="ARBA00022946"/>
    </source>
</evidence>
<dbReference type="InterPro" id="IPR036188">
    <property type="entry name" value="FAD/NAD-bd_sf"/>
</dbReference>
<dbReference type="Pfam" id="PF07992">
    <property type="entry name" value="Pyr_redox_2"/>
    <property type="match status" value="1"/>
</dbReference>
<evidence type="ECO:0000313" key="14">
    <source>
        <dbReference type="EMBL" id="GMI36176.1"/>
    </source>
</evidence>
<dbReference type="Proteomes" id="UP001165060">
    <property type="component" value="Unassembled WGS sequence"/>
</dbReference>
<dbReference type="PRINTS" id="PR00368">
    <property type="entry name" value="FADPNR"/>
</dbReference>
<evidence type="ECO:0000256" key="8">
    <source>
        <dbReference type="ARBA" id="ARBA00047599"/>
    </source>
</evidence>
<evidence type="ECO:0000313" key="15">
    <source>
        <dbReference type="Proteomes" id="UP001165060"/>
    </source>
</evidence>
<feature type="chain" id="PRO_5046064145" description="NADH:ubiquinone reductase (non-electrogenic)" evidence="11">
    <location>
        <begin position="24"/>
        <end position="555"/>
    </location>
</feature>
<keyword evidence="10" id="KW-1133">Transmembrane helix</keyword>
<dbReference type="EMBL" id="BRYB01003412">
    <property type="protein sequence ID" value="GMI36176.1"/>
    <property type="molecule type" value="Genomic_DNA"/>
</dbReference>
<evidence type="ECO:0000256" key="4">
    <source>
        <dbReference type="ARBA" id="ARBA00022827"/>
    </source>
</evidence>
<dbReference type="PANTHER" id="PTHR43706">
    <property type="entry name" value="NADH DEHYDROGENASE"/>
    <property type="match status" value="1"/>
</dbReference>
<feature type="transmembrane region" description="Helical" evidence="10">
    <location>
        <begin position="528"/>
        <end position="550"/>
    </location>
</feature>
<feature type="domain" description="FAD/NAD(P)-binding" evidence="12">
    <location>
        <begin position="52"/>
        <end position="391"/>
    </location>
</feature>
<reference evidence="14 15" key="1">
    <citation type="journal article" date="2023" name="Commun. Biol.">
        <title>Genome analysis of Parmales, the sister group of diatoms, reveals the evolutionary specialization of diatoms from phago-mixotrophs to photoautotrophs.</title>
        <authorList>
            <person name="Ban H."/>
            <person name="Sato S."/>
            <person name="Yoshikawa S."/>
            <person name="Yamada K."/>
            <person name="Nakamura Y."/>
            <person name="Ichinomiya M."/>
            <person name="Sato N."/>
            <person name="Blanc-Mathieu R."/>
            <person name="Endo H."/>
            <person name="Kuwata A."/>
            <person name="Ogata H."/>
        </authorList>
    </citation>
    <scope>NUCLEOTIDE SEQUENCE [LARGE SCALE GENOMIC DNA]</scope>
</reference>
<evidence type="ECO:0000259" key="12">
    <source>
        <dbReference type="Pfam" id="PF07992"/>
    </source>
</evidence>
<evidence type="ECO:0000256" key="7">
    <source>
        <dbReference type="ARBA" id="ARBA00023027"/>
    </source>
</evidence>
<keyword evidence="10" id="KW-0812">Transmembrane</keyword>
<protein>
    <recommendedName>
        <fullName evidence="2">NADH:ubiquinone reductase (non-electrogenic)</fullName>
        <ecNumber evidence="2">1.6.5.9</ecNumber>
    </recommendedName>
</protein>
<sequence>MSRRLLAGATLLSSPLLASGALAVLNDDIPEHLISLKSLVSATPPSQTPAPHLVILGTGWGSMSLLSRLAVAPTSCRVTVISPRPHFFYTPLLAGTSTGTVRTASISEPIRRHLAPFLPPAQGQPRFVQANSTDVDFATQEVSAIGPDGTPIQVSYDHLVVAVGADVNTFNIPGIHEHAVFMKELEDGMKLQRKLHDQLEKASAMLAAGASKEEVAKLLHFVVVGGGPTGVELTAELGDFLRDDVEKAFPAVSGLSKVTLVEAGPKILATFDPHISEYAKGRLEAHGASVQTGTMVRRATESSLLVAKKGEPDASIDYGVLVWAGGVKARGFTEKMARKIGGVQTPANRPIRGLAVGPDFAVTGVSNVYAIGDCALAKGCSPTAQAAFQQGKWLGRALRDHGFSPAAAHKNGDPFVFANQGSLAYIGASEGVAELKNVLWDNHPEWGGGENGGGDAVVEGKGAFAIWRSLYFSKLLSGRNKWMVGMDWLNVWAGGGREVSTPYVLHAENGGNGKAEERAAEGGGGGGGVLMASAVGGVVGLAVGGVAATMKGTKR</sequence>
<feature type="domain" description="External alternative NADH-ubiquinone oxidoreductase-like C-terminal" evidence="13">
    <location>
        <begin position="420"/>
        <end position="491"/>
    </location>
</feature>
<name>A0ABQ6MY94_9STRA</name>
<keyword evidence="3" id="KW-0285">Flavoprotein</keyword>
<dbReference type="InterPro" id="IPR023753">
    <property type="entry name" value="FAD/NAD-binding_dom"/>
</dbReference>
<keyword evidence="5" id="KW-0809">Transit peptide</keyword>
<evidence type="ECO:0000256" key="1">
    <source>
        <dbReference type="ARBA" id="ARBA00005272"/>
    </source>
</evidence>
<keyword evidence="15" id="KW-1185">Reference proteome</keyword>
<dbReference type="Gene3D" id="3.50.50.100">
    <property type="match status" value="1"/>
</dbReference>
<evidence type="ECO:0000256" key="10">
    <source>
        <dbReference type="SAM" id="Phobius"/>
    </source>
</evidence>
<evidence type="ECO:0000256" key="11">
    <source>
        <dbReference type="SAM" id="SignalP"/>
    </source>
</evidence>
<accession>A0ABQ6MY94</accession>
<feature type="signal peptide" evidence="11">
    <location>
        <begin position="1"/>
        <end position="23"/>
    </location>
</feature>
<keyword evidence="7" id="KW-0520">NAD</keyword>
<evidence type="ECO:0000259" key="13">
    <source>
        <dbReference type="Pfam" id="PF22366"/>
    </source>
</evidence>
<evidence type="ECO:0000256" key="2">
    <source>
        <dbReference type="ARBA" id="ARBA00012637"/>
    </source>
</evidence>
<comment type="caution">
    <text evidence="14">The sequence shown here is derived from an EMBL/GenBank/DDBJ whole genome shotgun (WGS) entry which is preliminary data.</text>
</comment>
<proteinExistence type="inferred from homology"/>
<keyword evidence="10" id="KW-0472">Membrane</keyword>
<evidence type="ECO:0000256" key="9">
    <source>
        <dbReference type="ARBA" id="ARBA00049010"/>
    </source>
</evidence>
<keyword evidence="6" id="KW-0560">Oxidoreductase</keyword>
<dbReference type="PRINTS" id="PR00411">
    <property type="entry name" value="PNDRDTASEI"/>
</dbReference>
<dbReference type="PANTHER" id="PTHR43706:SF47">
    <property type="entry name" value="EXTERNAL NADH-UBIQUINONE OXIDOREDUCTASE 1, MITOCHONDRIAL-RELATED"/>
    <property type="match status" value="1"/>
</dbReference>
<comment type="catalytic activity">
    <reaction evidence="8">
        <text>a quinone + NADH + H(+) = a quinol + NAD(+)</text>
        <dbReference type="Rhea" id="RHEA:46160"/>
        <dbReference type="ChEBI" id="CHEBI:15378"/>
        <dbReference type="ChEBI" id="CHEBI:24646"/>
        <dbReference type="ChEBI" id="CHEBI:57540"/>
        <dbReference type="ChEBI" id="CHEBI:57945"/>
        <dbReference type="ChEBI" id="CHEBI:132124"/>
        <dbReference type="EC" id="1.6.5.9"/>
    </reaction>
</comment>
<dbReference type="Pfam" id="PF22366">
    <property type="entry name" value="NDH2_C"/>
    <property type="match status" value="1"/>
</dbReference>
<dbReference type="SUPFAM" id="SSF51905">
    <property type="entry name" value="FAD/NAD(P)-binding domain"/>
    <property type="match status" value="2"/>
</dbReference>
<evidence type="ECO:0000256" key="6">
    <source>
        <dbReference type="ARBA" id="ARBA00023002"/>
    </source>
</evidence>
<dbReference type="EC" id="1.6.5.9" evidence="2"/>
<organism evidence="14 15">
    <name type="scientific">Tetraparma gracilis</name>
    <dbReference type="NCBI Taxonomy" id="2962635"/>
    <lineage>
        <taxon>Eukaryota</taxon>
        <taxon>Sar</taxon>
        <taxon>Stramenopiles</taxon>
        <taxon>Ochrophyta</taxon>
        <taxon>Bolidophyceae</taxon>
        <taxon>Parmales</taxon>
        <taxon>Triparmaceae</taxon>
        <taxon>Tetraparma</taxon>
    </lineage>
</organism>
<evidence type="ECO:0000256" key="3">
    <source>
        <dbReference type="ARBA" id="ARBA00022630"/>
    </source>
</evidence>
<keyword evidence="4" id="KW-0274">FAD</keyword>
<dbReference type="InterPro" id="IPR045024">
    <property type="entry name" value="NDH-2"/>
</dbReference>
<dbReference type="InterPro" id="IPR054585">
    <property type="entry name" value="NDH2-like_C"/>
</dbReference>
<comment type="similarity">
    <text evidence="1">Belongs to the NADH dehydrogenase family.</text>
</comment>
<keyword evidence="11" id="KW-0732">Signal</keyword>